<feature type="domain" description="Alpha/beta hydrolase fold-3" evidence="2">
    <location>
        <begin position="84"/>
        <end position="290"/>
    </location>
</feature>
<dbReference type="GO" id="GO:0016787">
    <property type="term" value="F:hydrolase activity"/>
    <property type="evidence" value="ECO:0007669"/>
    <property type="project" value="UniProtKB-KW"/>
</dbReference>
<dbReference type="PANTHER" id="PTHR48081:SF8">
    <property type="entry name" value="ALPHA_BETA HYDROLASE FOLD-3 DOMAIN-CONTAINING PROTEIN-RELATED"/>
    <property type="match status" value="1"/>
</dbReference>
<dbReference type="SUPFAM" id="SSF53474">
    <property type="entry name" value="alpha/beta-Hydrolases"/>
    <property type="match status" value="1"/>
</dbReference>
<sequence>MDYRFDPELAAVVPLLAEVDLTDLAAARAAQAAELAVATATVDTRGVEVREVLVPGRAPGDPKVPLRVYRPEGRRGPLPAVYGVHGGGFVLGSPDVDHEWNVRLARELPAVVAVVDYRLAPEHPYPAPLDDVCAGLRWLGEHAGALGVDPGRIALWGDSAGAGLAAGAALLLRDLGGRLPRHLHLHSPALDDRLATGSARVFTDTPVWNRRNARLSWEAYLGPGVRGGARVPAYAAPARARRLAGLPPTFVAVMEFDPLRDEALAFAEGLRAAGVPTEARLYPGTFHGCAAVTHSGVARRIQADALAALRAGLAA</sequence>
<dbReference type="RefSeq" id="WP_139648224.1">
    <property type="nucleotide sequence ID" value="NZ_BAAAZS010000099.1"/>
</dbReference>
<dbReference type="Pfam" id="PF07859">
    <property type="entry name" value="Abhydrolase_3"/>
    <property type="match status" value="1"/>
</dbReference>
<dbReference type="InterPro" id="IPR029058">
    <property type="entry name" value="AB_hydrolase_fold"/>
</dbReference>
<keyword evidence="4" id="KW-1185">Reference proteome</keyword>
<dbReference type="InterPro" id="IPR050300">
    <property type="entry name" value="GDXG_lipolytic_enzyme"/>
</dbReference>
<dbReference type="OrthoDB" id="128186at2"/>
<proteinExistence type="predicted"/>
<evidence type="ECO:0000256" key="1">
    <source>
        <dbReference type="ARBA" id="ARBA00022801"/>
    </source>
</evidence>
<dbReference type="Proteomes" id="UP000311713">
    <property type="component" value="Unassembled WGS sequence"/>
</dbReference>
<evidence type="ECO:0000259" key="2">
    <source>
        <dbReference type="Pfam" id="PF07859"/>
    </source>
</evidence>
<evidence type="ECO:0000313" key="4">
    <source>
        <dbReference type="Proteomes" id="UP000311713"/>
    </source>
</evidence>
<organism evidence="3 4">
    <name type="scientific">Streptomyces sedi</name>
    <dbReference type="NCBI Taxonomy" id="555059"/>
    <lineage>
        <taxon>Bacteria</taxon>
        <taxon>Bacillati</taxon>
        <taxon>Actinomycetota</taxon>
        <taxon>Actinomycetes</taxon>
        <taxon>Kitasatosporales</taxon>
        <taxon>Streptomycetaceae</taxon>
        <taxon>Streptomyces</taxon>
    </lineage>
</organism>
<dbReference type="EMBL" id="VDGT01000020">
    <property type="protein sequence ID" value="TNM26821.1"/>
    <property type="molecule type" value="Genomic_DNA"/>
</dbReference>
<comment type="caution">
    <text evidence="3">The sequence shown here is derived from an EMBL/GenBank/DDBJ whole genome shotgun (WGS) entry which is preliminary data.</text>
</comment>
<gene>
    <name evidence="3" type="ORF">FH715_22535</name>
</gene>
<dbReference type="PANTHER" id="PTHR48081">
    <property type="entry name" value="AB HYDROLASE SUPERFAMILY PROTEIN C4A8.06C"/>
    <property type="match status" value="1"/>
</dbReference>
<reference evidence="3 4" key="1">
    <citation type="submission" date="2019-06" db="EMBL/GenBank/DDBJ databases">
        <title>Draft genome of Streptomyces sedi sp. JCM16909.</title>
        <authorList>
            <person name="Klykleung N."/>
            <person name="Tanasupawat S."/>
            <person name="Kudo T."/>
            <person name="Yuki M."/>
            <person name="Ohkuma M."/>
        </authorList>
    </citation>
    <scope>NUCLEOTIDE SEQUENCE [LARGE SCALE GENOMIC DNA]</scope>
    <source>
        <strain evidence="3 4">JCM 16909</strain>
    </source>
</reference>
<dbReference type="InterPro" id="IPR013094">
    <property type="entry name" value="AB_hydrolase_3"/>
</dbReference>
<protein>
    <submittedName>
        <fullName evidence="3">Alpha/beta hydrolase</fullName>
    </submittedName>
</protein>
<keyword evidence="1 3" id="KW-0378">Hydrolase</keyword>
<name>A0A5C4UT45_9ACTN</name>
<dbReference type="AlphaFoldDB" id="A0A5C4UT45"/>
<evidence type="ECO:0000313" key="3">
    <source>
        <dbReference type="EMBL" id="TNM26821.1"/>
    </source>
</evidence>
<dbReference type="Gene3D" id="3.40.50.1820">
    <property type="entry name" value="alpha/beta hydrolase"/>
    <property type="match status" value="1"/>
</dbReference>
<accession>A0A5C4UT45</accession>